<feature type="region of interest" description="Disordered" evidence="1">
    <location>
        <begin position="505"/>
        <end position="565"/>
    </location>
</feature>
<feature type="region of interest" description="Disordered" evidence="1">
    <location>
        <begin position="300"/>
        <end position="321"/>
    </location>
</feature>
<organism evidence="2 3">
    <name type="scientific">Penicilliopsis zonata CBS 506.65</name>
    <dbReference type="NCBI Taxonomy" id="1073090"/>
    <lineage>
        <taxon>Eukaryota</taxon>
        <taxon>Fungi</taxon>
        <taxon>Dikarya</taxon>
        <taxon>Ascomycota</taxon>
        <taxon>Pezizomycotina</taxon>
        <taxon>Eurotiomycetes</taxon>
        <taxon>Eurotiomycetidae</taxon>
        <taxon>Eurotiales</taxon>
        <taxon>Aspergillaceae</taxon>
        <taxon>Penicilliopsis</taxon>
    </lineage>
</organism>
<name>A0A1L9SQQ3_9EURO</name>
<keyword evidence="3" id="KW-1185">Reference proteome</keyword>
<dbReference type="AlphaFoldDB" id="A0A1L9SQQ3"/>
<feature type="region of interest" description="Disordered" evidence="1">
    <location>
        <begin position="1"/>
        <end position="45"/>
    </location>
</feature>
<gene>
    <name evidence="2" type="ORF">ASPZODRAFT_129883</name>
</gene>
<dbReference type="VEuPathDB" id="FungiDB:ASPZODRAFT_129883"/>
<feature type="region of interest" description="Disordered" evidence="1">
    <location>
        <begin position="78"/>
        <end position="122"/>
    </location>
</feature>
<feature type="compositionally biased region" description="Polar residues" evidence="1">
    <location>
        <begin position="474"/>
        <end position="486"/>
    </location>
</feature>
<sequence>MAYNAVAQVDEELGLESPRSPSLRSGYQRLDEVGHADNTGSGRDLSSIIRSLSSTSYDLVEDDDYGDDLDLADSPVVNAAPRRHIPPLDTTEATLHASSLPLRSPSSDDYEPVPLSHPTPDLQSLQGAYVGNVERLERSAERLSLSSVNLAQGIRKMDLEQKQNSASSVCNSAASPRGSIMSTSRLQLAVGSRLAQVDEPGHEEDTYAVQSPVPVRSLVPVPYELEQNHHHPHRYNYYQHHQVAAPADSSQDDRDPVMEQEEYYDRPHSAASGDTYQQARTLFRDFDGVHFIPQSQMESVRRVPLTKPPLASASESHKEPRRGENMVYYPAPVPKMLNLPPRLSRKPANDWEKRRTQVFGPAAPPLVEQKKSAAVEQNKEAIEDRRSKRYSKIPSQLRASVFFEIPSAQLDLQVKQASAVATLESILDASASAPVTAFTDHPFAGHVGREVYGSSRPKSSSNALVTEKKRRPKSQGTMGLCHSSSAGDLRDVPLDVDDHFAQTEAEAAGDDEGSALRGSHDADNYHDDRSDRSHADELDESSHANEEDNPEAEEEDDNDSEDDLAFVGQPNTLLAELELRKKQLQQRRRTVILGEGLQSTLLELDAVAQKQSERRRRRPVTLAWESPDLRHQEGEDDDVPLAILYPDKAPGGDESRPLGLMERKEMEESEPLSRRRARLRGDVSPTKRPATMHSMEVPPVAALSDSGDEEETLAQRLKRLRGKDGPSTATGSDFTSEVLAELTSRTDSDSRQDRNSGNVAAAPGEEEAEEQEEETLAQRRNRLATESKTATITTTTIPPSLPLTGQKAIKERRSMAAIPQTHPTVLGRQSSHDLLLSQPTRGSRHPYQQPQYGGSRMSMYQLPTTFSQPVGGPYTPQYPGYHMANPYGYAAGGYHYHEPQPLGMGGLGGMGYTPAIDPGQRDVIDRWRQSIR</sequence>
<accession>A0A1L9SQQ3</accession>
<dbReference type="STRING" id="1073090.A0A1L9SQQ3"/>
<feature type="compositionally biased region" description="Low complexity" evidence="1">
    <location>
        <begin position="98"/>
        <end position="107"/>
    </location>
</feature>
<dbReference type="Proteomes" id="UP000184188">
    <property type="component" value="Unassembled WGS sequence"/>
</dbReference>
<evidence type="ECO:0000256" key="1">
    <source>
        <dbReference type="SAM" id="MobiDB-lite"/>
    </source>
</evidence>
<reference evidence="3" key="1">
    <citation type="journal article" date="2017" name="Genome Biol.">
        <title>Comparative genomics reveals high biological diversity and specific adaptations in the industrially and medically important fungal genus Aspergillus.</title>
        <authorList>
            <person name="de Vries R.P."/>
            <person name="Riley R."/>
            <person name="Wiebenga A."/>
            <person name="Aguilar-Osorio G."/>
            <person name="Amillis S."/>
            <person name="Uchima C.A."/>
            <person name="Anderluh G."/>
            <person name="Asadollahi M."/>
            <person name="Askin M."/>
            <person name="Barry K."/>
            <person name="Battaglia E."/>
            <person name="Bayram O."/>
            <person name="Benocci T."/>
            <person name="Braus-Stromeyer S.A."/>
            <person name="Caldana C."/>
            <person name="Canovas D."/>
            <person name="Cerqueira G.C."/>
            <person name="Chen F."/>
            <person name="Chen W."/>
            <person name="Choi C."/>
            <person name="Clum A."/>
            <person name="Dos Santos R.A."/>
            <person name="Damasio A.R."/>
            <person name="Diallinas G."/>
            <person name="Emri T."/>
            <person name="Fekete E."/>
            <person name="Flipphi M."/>
            <person name="Freyberg S."/>
            <person name="Gallo A."/>
            <person name="Gournas C."/>
            <person name="Habgood R."/>
            <person name="Hainaut M."/>
            <person name="Harispe M.L."/>
            <person name="Henrissat B."/>
            <person name="Hilden K.S."/>
            <person name="Hope R."/>
            <person name="Hossain A."/>
            <person name="Karabika E."/>
            <person name="Karaffa L."/>
            <person name="Karanyi Z."/>
            <person name="Krasevec N."/>
            <person name="Kuo A."/>
            <person name="Kusch H."/>
            <person name="LaButti K."/>
            <person name="Lagendijk E.L."/>
            <person name="Lapidus A."/>
            <person name="Levasseur A."/>
            <person name="Lindquist E."/>
            <person name="Lipzen A."/>
            <person name="Logrieco A.F."/>
            <person name="MacCabe A."/>
            <person name="Maekelae M.R."/>
            <person name="Malavazi I."/>
            <person name="Melin P."/>
            <person name="Meyer V."/>
            <person name="Mielnichuk N."/>
            <person name="Miskei M."/>
            <person name="Molnar A.P."/>
            <person name="Mule G."/>
            <person name="Ngan C.Y."/>
            <person name="Orejas M."/>
            <person name="Orosz E."/>
            <person name="Ouedraogo J.P."/>
            <person name="Overkamp K.M."/>
            <person name="Park H.-S."/>
            <person name="Perrone G."/>
            <person name="Piumi F."/>
            <person name="Punt P.J."/>
            <person name="Ram A.F."/>
            <person name="Ramon A."/>
            <person name="Rauscher S."/>
            <person name="Record E."/>
            <person name="Riano-Pachon D.M."/>
            <person name="Robert V."/>
            <person name="Roehrig J."/>
            <person name="Ruller R."/>
            <person name="Salamov A."/>
            <person name="Salih N.S."/>
            <person name="Samson R.A."/>
            <person name="Sandor E."/>
            <person name="Sanguinetti M."/>
            <person name="Schuetze T."/>
            <person name="Sepcic K."/>
            <person name="Shelest E."/>
            <person name="Sherlock G."/>
            <person name="Sophianopoulou V."/>
            <person name="Squina F.M."/>
            <person name="Sun H."/>
            <person name="Susca A."/>
            <person name="Todd R.B."/>
            <person name="Tsang A."/>
            <person name="Unkles S.E."/>
            <person name="van de Wiele N."/>
            <person name="van Rossen-Uffink D."/>
            <person name="Oliveira J.V."/>
            <person name="Vesth T.C."/>
            <person name="Visser J."/>
            <person name="Yu J.-H."/>
            <person name="Zhou M."/>
            <person name="Andersen M.R."/>
            <person name="Archer D.B."/>
            <person name="Baker S.E."/>
            <person name="Benoit I."/>
            <person name="Brakhage A.A."/>
            <person name="Braus G.H."/>
            <person name="Fischer R."/>
            <person name="Frisvad J.C."/>
            <person name="Goldman G.H."/>
            <person name="Houbraken J."/>
            <person name="Oakley B."/>
            <person name="Pocsi I."/>
            <person name="Scazzocchio C."/>
            <person name="Seiboth B."/>
            <person name="vanKuyk P.A."/>
            <person name="Wortman J."/>
            <person name="Dyer P.S."/>
            <person name="Grigoriev I.V."/>
        </authorList>
    </citation>
    <scope>NUCLEOTIDE SEQUENCE [LARGE SCALE GENOMIC DNA]</scope>
    <source>
        <strain evidence="3">CBS 506.65</strain>
    </source>
</reference>
<feature type="compositionally biased region" description="Acidic residues" evidence="1">
    <location>
        <begin position="764"/>
        <end position="775"/>
    </location>
</feature>
<feature type="compositionally biased region" description="Basic and acidic residues" evidence="1">
    <location>
        <begin position="251"/>
        <end position="268"/>
    </location>
</feature>
<dbReference type="GeneID" id="34608846"/>
<feature type="compositionally biased region" description="Basic and acidic residues" evidence="1">
    <location>
        <begin position="518"/>
        <end position="546"/>
    </location>
</feature>
<dbReference type="RefSeq" id="XP_022583934.1">
    <property type="nucleotide sequence ID" value="XM_022722381.1"/>
</dbReference>
<protein>
    <submittedName>
        <fullName evidence="2">Uncharacterized protein</fullName>
    </submittedName>
</protein>
<dbReference type="EMBL" id="KV878338">
    <property type="protein sequence ID" value="OJJ49424.1"/>
    <property type="molecule type" value="Genomic_DNA"/>
</dbReference>
<feature type="compositionally biased region" description="Acidic residues" evidence="1">
    <location>
        <begin position="547"/>
        <end position="564"/>
    </location>
</feature>
<feature type="region of interest" description="Disordered" evidence="1">
    <location>
        <begin position="245"/>
        <end position="274"/>
    </location>
</feature>
<feature type="compositionally biased region" description="Low complexity" evidence="1">
    <location>
        <begin position="784"/>
        <end position="803"/>
    </location>
</feature>
<feature type="region of interest" description="Disordered" evidence="1">
    <location>
        <begin position="449"/>
        <end position="492"/>
    </location>
</feature>
<feature type="compositionally biased region" description="Basic and acidic residues" evidence="1">
    <location>
        <begin position="744"/>
        <end position="754"/>
    </location>
</feature>
<feature type="compositionally biased region" description="Basic and acidic residues" evidence="1">
    <location>
        <begin position="650"/>
        <end position="666"/>
    </location>
</feature>
<proteinExistence type="predicted"/>
<evidence type="ECO:0000313" key="2">
    <source>
        <dbReference type="EMBL" id="OJJ49424.1"/>
    </source>
</evidence>
<dbReference type="OrthoDB" id="5288142at2759"/>
<feature type="region of interest" description="Disordered" evidence="1">
    <location>
        <begin position="646"/>
        <end position="803"/>
    </location>
</feature>
<evidence type="ECO:0000313" key="3">
    <source>
        <dbReference type="Proteomes" id="UP000184188"/>
    </source>
</evidence>